<gene>
    <name evidence="6" type="ORF">GALMADRAFT_248769</name>
</gene>
<dbReference type="GO" id="GO:0005737">
    <property type="term" value="C:cytoplasm"/>
    <property type="evidence" value="ECO:0007669"/>
    <property type="project" value="UniProtKB-SubCell"/>
</dbReference>
<dbReference type="HOGENOM" id="CLU_009538_1_0_1"/>
<organism evidence="6 7">
    <name type="scientific">Galerina marginata (strain CBS 339.88)</name>
    <dbReference type="NCBI Taxonomy" id="685588"/>
    <lineage>
        <taxon>Eukaryota</taxon>
        <taxon>Fungi</taxon>
        <taxon>Dikarya</taxon>
        <taxon>Basidiomycota</taxon>
        <taxon>Agaricomycotina</taxon>
        <taxon>Agaricomycetes</taxon>
        <taxon>Agaricomycetidae</taxon>
        <taxon>Agaricales</taxon>
        <taxon>Agaricineae</taxon>
        <taxon>Strophariaceae</taxon>
        <taxon>Galerina</taxon>
    </lineage>
</organism>
<evidence type="ECO:0000256" key="5">
    <source>
        <dbReference type="SAM" id="MobiDB-lite"/>
    </source>
</evidence>
<evidence type="ECO:0000256" key="3">
    <source>
        <dbReference type="ARBA" id="ARBA00022614"/>
    </source>
</evidence>
<keyword evidence="4" id="KW-0677">Repeat</keyword>
<sequence length="710" mass="79192">METQSGDSYIRQLAAFIRANERGLAESGLARRRRNPRQNLPSPSSFSPLSWFSPSLSPPSCRPVVLSIDTHHLFYILIRLEALGFDIGPLDIRVDSPSRPMSYTHIYPNQKDAETLSLASLRSSLSIVSKISLSGSWWTNYDAPGIDGELRYVYSSFTKLPALSIHAPGKQAIAELMNDSPDQNAIPLYVFKNLERLECENIDPRTLLGWDRLSESLKSLKIKKSGLDDVSDIIAGAVLDDLARRRGEHLTATPRLSPLNLSLEATEDECPNSGPNKTVSLELPSPPRLSSSTWAFLKHLYLPDNALTSFPSEVLPYLTSLTHLDLSSNLLLSVPAGFGELYSLLSLNLADNLIDSVLGIFLNLGQILSLNLAHNRLESLCGLERLLALERLDLRYNLLEESSEISRLSALPNLSELWIEGNHFVEVEERYRVTCFDYFWREGKEISLDGTLPNMYERRNLNPPDQVPSLRVQSTTASTPVIAIEHSRTPLIPGAQQKDVTSSQLPHSLIPTATSGVGLRRKKLTRIVDLEENNSEQSSPSGSHSRTGSKDSTRRPRTLQAATLELLSDKSSSPHSTEATGENRHIPQYTNEATEETQAFRYGNRTNHASAFISQPPRHSRNQTDYIHRLSVLPPPREQSDLLSHKSVRVGSIISKSERRRARISASFFEPSGSDGIVDDSMDSYRKKIESLKQDMGDSWLKVYNQSHSP</sequence>
<reference evidence="7" key="1">
    <citation type="journal article" date="2014" name="Proc. Natl. Acad. Sci. U.S.A.">
        <title>Extensive sampling of basidiomycete genomes demonstrates inadequacy of the white-rot/brown-rot paradigm for wood decay fungi.</title>
        <authorList>
            <person name="Riley R."/>
            <person name="Salamov A.A."/>
            <person name="Brown D.W."/>
            <person name="Nagy L.G."/>
            <person name="Floudas D."/>
            <person name="Held B.W."/>
            <person name="Levasseur A."/>
            <person name="Lombard V."/>
            <person name="Morin E."/>
            <person name="Otillar R."/>
            <person name="Lindquist E.A."/>
            <person name="Sun H."/>
            <person name="LaButti K.M."/>
            <person name="Schmutz J."/>
            <person name="Jabbour D."/>
            <person name="Luo H."/>
            <person name="Baker S.E."/>
            <person name="Pisabarro A.G."/>
            <person name="Walton J.D."/>
            <person name="Blanchette R.A."/>
            <person name="Henrissat B."/>
            <person name="Martin F."/>
            <person name="Cullen D."/>
            <person name="Hibbett D.S."/>
            <person name="Grigoriev I.V."/>
        </authorList>
    </citation>
    <scope>NUCLEOTIDE SEQUENCE [LARGE SCALE GENOMIC DNA]</scope>
    <source>
        <strain evidence="7">CBS 339.88</strain>
    </source>
</reference>
<dbReference type="InterPro" id="IPR003591">
    <property type="entry name" value="Leu-rich_rpt_typical-subtyp"/>
</dbReference>
<dbReference type="PANTHER" id="PTHR15454:SF69">
    <property type="entry name" value="SERINE_THREONINE-PROTEIN KINASE 11-INTERACTING PROTEIN"/>
    <property type="match status" value="1"/>
</dbReference>
<protein>
    <submittedName>
        <fullName evidence="6">Uncharacterized protein</fullName>
    </submittedName>
</protein>
<keyword evidence="7" id="KW-1185">Reference proteome</keyword>
<keyword evidence="2" id="KW-0963">Cytoplasm</keyword>
<feature type="compositionally biased region" description="Polar residues" evidence="5">
    <location>
        <begin position="569"/>
        <end position="580"/>
    </location>
</feature>
<evidence type="ECO:0000256" key="4">
    <source>
        <dbReference type="ARBA" id="ARBA00022737"/>
    </source>
</evidence>
<accession>A0A067TAH1</accession>
<evidence type="ECO:0000256" key="2">
    <source>
        <dbReference type="ARBA" id="ARBA00022490"/>
    </source>
</evidence>
<evidence type="ECO:0000313" key="6">
    <source>
        <dbReference type="EMBL" id="KDR75953.1"/>
    </source>
</evidence>
<dbReference type="Pfam" id="PF13855">
    <property type="entry name" value="LRR_8"/>
    <property type="match status" value="1"/>
</dbReference>
<feature type="compositionally biased region" description="Polar residues" evidence="5">
    <location>
        <begin position="498"/>
        <end position="515"/>
    </location>
</feature>
<name>A0A067TAH1_GALM3</name>
<comment type="subcellular location">
    <subcellularLocation>
        <location evidence="1">Cytoplasm</location>
    </subcellularLocation>
</comment>
<dbReference type="Gene3D" id="3.80.10.10">
    <property type="entry name" value="Ribonuclease Inhibitor"/>
    <property type="match status" value="1"/>
</dbReference>
<evidence type="ECO:0000313" key="7">
    <source>
        <dbReference type="Proteomes" id="UP000027222"/>
    </source>
</evidence>
<feature type="region of interest" description="Disordered" evidence="5">
    <location>
        <begin position="27"/>
        <end position="48"/>
    </location>
</feature>
<dbReference type="SUPFAM" id="SSF52075">
    <property type="entry name" value="Outer arm dynein light chain 1"/>
    <property type="match status" value="1"/>
</dbReference>
<feature type="region of interest" description="Disordered" evidence="5">
    <location>
        <begin position="530"/>
        <end position="587"/>
    </location>
</feature>
<dbReference type="EMBL" id="KL142380">
    <property type="protein sequence ID" value="KDR75953.1"/>
    <property type="molecule type" value="Genomic_DNA"/>
</dbReference>
<dbReference type="InterPro" id="IPR001611">
    <property type="entry name" value="Leu-rich_rpt"/>
</dbReference>
<dbReference type="SMART" id="SM00369">
    <property type="entry name" value="LRR_TYP"/>
    <property type="match status" value="5"/>
</dbReference>
<feature type="region of interest" description="Disordered" evidence="5">
    <location>
        <begin position="487"/>
        <end position="516"/>
    </location>
</feature>
<dbReference type="Proteomes" id="UP000027222">
    <property type="component" value="Unassembled WGS sequence"/>
</dbReference>
<keyword evidence="3" id="KW-0433">Leucine-rich repeat</keyword>
<dbReference type="STRING" id="685588.A0A067TAH1"/>
<dbReference type="PANTHER" id="PTHR15454">
    <property type="entry name" value="NISCHARIN RELATED"/>
    <property type="match status" value="1"/>
</dbReference>
<dbReference type="PROSITE" id="PS51450">
    <property type="entry name" value="LRR"/>
    <property type="match status" value="1"/>
</dbReference>
<proteinExistence type="predicted"/>
<evidence type="ECO:0000256" key="1">
    <source>
        <dbReference type="ARBA" id="ARBA00004496"/>
    </source>
</evidence>
<dbReference type="InterPro" id="IPR032675">
    <property type="entry name" value="LRR_dom_sf"/>
</dbReference>
<dbReference type="OrthoDB" id="676979at2759"/>
<dbReference type="AlphaFoldDB" id="A0A067TAH1"/>